<keyword evidence="1" id="KW-0732">Signal</keyword>
<accession>A0A1B8P5Y9</accession>
<comment type="caution">
    <text evidence="2">The sequence shown here is derived from an EMBL/GenBank/DDBJ whole genome shotgun (WGS) entry which is preliminary data.</text>
</comment>
<feature type="signal peptide" evidence="1">
    <location>
        <begin position="1"/>
        <end position="23"/>
    </location>
</feature>
<reference evidence="2 3" key="1">
    <citation type="submission" date="2016-06" db="EMBL/GenBank/DDBJ databases">
        <title>Genome sequence of halotolerant plant growth promoting strain of Halomonas elongata HEK1 isolated from salterns of Rann of Kutch, Gujarat, India.</title>
        <authorList>
            <person name="Gaba S."/>
            <person name="Singh R.N."/>
            <person name="Abrol S."/>
            <person name="Kaushik R."/>
            <person name="Saxena A.K."/>
        </authorList>
    </citation>
    <scope>NUCLEOTIDE SEQUENCE [LARGE SCALE GENOMIC DNA]</scope>
    <source>
        <strain evidence="2 3">HEK1</strain>
    </source>
</reference>
<name>A0A1B8P5Y9_HALEL</name>
<feature type="chain" id="PRO_5008611390" evidence="1">
    <location>
        <begin position="24"/>
        <end position="76"/>
    </location>
</feature>
<dbReference type="AlphaFoldDB" id="A0A1B8P5Y9"/>
<dbReference type="Proteomes" id="UP000092504">
    <property type="component" value="Unassembled WGS sequence"/>
</dbReference>
<sequence length="76" mass="8469">MRPWSLVACIGLLMASVSDVVDAEPLVVEAALDRRVVAPLLEAFEQSHPDIELVFHDRSTLEVDTLVERADPARTW</sequence>
<dbReference type="EMBL" id="MAJD01000001">
    <property type="protein sequence ID" value="OBX37677.1"/>
    <property type="molecule type" value="Genomic_DNA"/>
</dbReference>
<gene>
    <name evidence="2" type="ORF">A8U91_02055</name>
</gene>
<dbReference type="Gene3D" id="3.40.190.10">
    <property type="entry name" value="Periplasmic binding protein-like II"/>
    <property type="match status" value="1"/>
</dbReference>
<proteinExistence type="predicted"/>
<organism evidence="2 3">
    <name type="scientific">Halomonas elongata</name>
    <dbReference type="NCBI Taxonomy" id="2746"/>
    <lineage>
        <taxon>Bacteria</taxon>
        <taxon>Pseudomonadati</taxon>
        <taxon>Pseudomonadota</taxon>
        <taxon>Gammaproteobacteria</taxon>
        <taxon>Oceanospirillales</taxon>
        <taxon>Halomonadaceae</taxon>
        <taxon>Halomonas</taxon>
    </lineage>
</organism>
<protein>
    <submittedName>
        <fullName evidence="2">Uncharacterized protein</fullName>
    </submittedName>
</protein>
<evidence type="ECO:0000313" key="2">
    <source>
        <dbReference type="EMBL" id="OBX37677.1"/>
    </source>
</evidence>
<dbReference type="PATRIC" id="fig|2746.7.peg.2104"/>
<evidence type="ECO:0000313" key="3">
    <source>
        <dbReference type="Proteomes" id="UP000092504"/>
    </source>
</evidence>
<evidence type="ECO:0000256" key="1">
    <source>
        <dbReference type="SAM" id="SignalP"/>
    </source>
</evidence>